<accession>A0A0E3ZHA5</accession>
<evidence type="ECO:0000313" key="6">
    <source>
        <dbReference type="EMBL" id="AKD04344.1"/>
    </source>
</evidence>
<dbReference type="InterPro" id="IPR044929">
    <property type="entry name" value="DNA/RNA_non-sp_Endonuclease_sf"/>
</dbReference>
<dbReference type="SUPFAM" id="SSF54060">
    <property type="entry name" value="His-Me finger endonucleases"/>
    <property type="match status" value="1"/>
</dbReference>
<evidence type="ECO:0000259" key="5">
    <source>
        <dbReference type="SMART" id="SM00892"/>
    </source>
</evidence>
<evidence type="ECO:0000256" key="1">
    <source>
        <dbReference type="PIRSR" id="PIRSR640255-1"/>
    </source>
</evidence>
<evidence type="ECO:0000313" key="7">
    <source>
        <dbReference type="Proteomes" id="UP000033109"/>
    </source>
</evidence>
<reference evidence="6 7" key="1">
    <citation type="journal article" date="2015" name="Sci. Rep.">
        <title>Unraveling adaptation of Pontibacter korlensis to radiation and infertility in desert through complete genome and comparative transcriptomic analysis.</title>
        <authorList>
            <person name="Dai J."/>
            <person name="Dai W."/>
            <person name="Qiu C."/>
            <person name="Yang Z."/>
            <person name="Zhang Y."/>
            <person name="Zhou M."/>
            <person name="Zhang L."/>
            <person name="Fang C."/>
            <person name="Gao Q."/>
            <person name="Yang Q."/>
            <person name="Li X."/>
            <person name="Wang Z."/>
            <person name="Wang Z."/>
            <person name="Jia Z."/>
            <person name="Chen X."/>
        </authorList>
    </citation>
    <scope>NUCLEOTIDE SEQUENCE [LARGE SCALE GENOMIC DNA]</scope>
    <source>
        <strain evidence="6 7">X14-1T</strain>
    </source>
</reference>
<dbReference type="InterPro" id="IPR020821">
    <property type="entry name" value="ENPP1-3/EXOG-like_nuc-like"/>
</dbReference>
<feature type="chain" id="PRO_5002416445" evidence="3">
    <location>
        <begin position="25"/>
        <end position="444"/>
    </location>
</feature>
<evidence type="ECO:0000256" key="3">
    <source>
        <dbReference type="SAM" id="SignalP"/>
    </source>
</evidence>
<dbReference type="PATRIC" id="fig|400092.3.peg.3546"/>
<protein>
    <submittedName>
        <fullName evidence="6">Endonuclease</fullName>
    </submittedName>
</protein>
<keyword evidence="3" id="KW-0732">Signal</keyword>
<dbReference type="PANTHER" id="PTHR13966:SF5">
    <property type="entry name" value="ENDONUCLEASE G, MITOCHONDRIAL"/>
    <property type="match status" value="1"/>
</dbReference>
<feature type="active site" description="Proton acceptor" evidence="1">
    <location>
        <position position="281"/>
    </location>
</feature>
<evidence type="ECO:0000259" key="4">
    <source>
        <dbReference type="SMART" id="SM00477"/>
    </source>
</evidence>
<dbReference type="SMART" id="SM00477">
    <property type="entry name" value="NUC"/>
    <property type="match status" value="1"/>
</dbReference>
<keyword evidence="6" id="KW-0255">Endonuclease</keyword>
<evidence type="ECO:0000256" key="2">
    <source>
        <dbReference type="PIRSR" id="PIRSR640255-2"/>
    </source>
</evidence>
<dbReference type="EMBL" id="CP009621">
    <property type="protein sequence ID" value="AKD04344.1"/>
    <property type="molecule type" value="Genomic_DNA"/>
</dbReference>
<keyword evidence="2" id="KW-0479">Metal-binding</keyword>
<gene>
    <name evidence="6" type="ORF">PKOR_16175</name>
</gene>
<dbReference type="HOGENOM" id="CLU_626484_0_0_10"/>
<dbReference type="RefSeq" id="WP_046312110.1">
    <property type="nucleotide sequence ID" value="NZ_CBCSCY010000029.1"/>
</dbReference>
<feature type="signal peptide" evidence="3">
    <location>
        <begin position="1"/>
        <end position="24"/>
    </location>
</feature>
<dbReference type="Pfam" id="PF01223">
    <property type="entry name" value="Endonuclease_NS"/>
    <property type="match status" value="1"/>
</dbReference>
<feature type="binding site" evidence="2">
    <location>
        <position position="312"/>
    </location>
    <ligand>
        <name>Mg(2+)</name>
        <dbReference type="ChEBI" id="CHEBI:18420"/>
        <note>catalytic</note>
    </ligand>
</feature>
<dbReference type="KEGG" id="pko:PKOR_16175"/>
<dbReference type="InterPro" id="IPR040255">
    <property type="entry name" value="Non-specific_endonuclease"/>
</dbReference>
<dbReference type="Gene3D" id="3.40.570.10">
    <property type="entry name" value="Extracellular Endonuclease, subunit A"/>
    <property type="match status" value="1"/>
</dbReference>
<dbReference type="GO" id="GO:0004519">
    <property type="term" value="F:endonuclease activity"/>
    <property type="evidence" value="ECO:0007669"/>
    <property type="project" value="UniProtKB-KW"/>
</dbReference>
<proteinExistence type="predicted"/>
<dbReference type="InterPro" id="IPR001604">
    <property type="entry name" value="Endo_G_ENPP1-like_dom"/>
</dbReference>
<sequence>MLQLYMRGRRAFALLLFLIWSASATLLAGAAAAQTFPETFESGSKGGYATGSVELGSGTWTLDDALIGSTDSDKKEGEKSARIRNTGKLTMNTFLEGGAGTVTVRHAIYGNDAGSGWELWAMANNSACGCEKWTKVGATVISSSSTLETATFTVNTTAPVRFELRKVSGGTARINIDDFAVSGYDPTVPQHPDNDHLALGNPSNAVTDVNSPNNYLMRKPQYALSYSRERATPNWVSWHLDAGDRGSASRQDDFREDPTLPAGWYRVNENSYRGSGFDRGHNTPSADRTATVADNSATFLMTNMIPQAPQNNQQTWNNFEQYTRSFINSGYEVYLIMGNYGVGGTGSNGGTTSTIDQGRVTVPNRVWKVAVILPVGDNDVSRISAETRIIAIDTPNSNSINSGWGAYRVSVDEIEEATGLDLLSNLPESVQAVVEAKVDNGPTN</sequence>
<dbReference type="STRING" id="400092.PKOR_16175"/>
<name>A0A0E3ZHA5_9BACT</name>
<keyword evidence="6" id="KW-0540">Nuclease</keyword>
<feature type="domain" description="ENPP1-3/EXOG-like endonuclease/phosphodiesterase" evidence="4">
    <location>
        <begin position="219"/>
        <end position="429"/>
    </location>
</feature>
<dbReference type="GO" id="GO:0016787">
    <property type="term" value="F:hydrolase activity"/>
    <property type="evidence" value="ECO:0007669"/>
    <property type="project" value="InterPro"/>
</dbReference>
<dbReference type="CDD" id="cd00091">
    <property type="entry name" value="NUC"/>
    <property type="match status" value="1"/>
</dbReference>
<dbReference type="GO" id="GO:0003676">
    <property type="term" value="F:nucleic acid binding"/>
    <property type="evidence" value="ECO:0007669"/>
    <property type="project" value="InterPro"/>
</dbReference>
<dbReference type="GO" id="GO:0046872">
    <property type="term" value="F:metal ion binding"/>
    <property type="evidence" value="ECO:0007669"/>
    <property type="project" value="UniProtKB-KW"/>
</dbReference>
<organism evidence="6 7">
    <name type="scientific">Pontibacter korlensis</name>
    <dbReference type="NCBI Taxonomy" id="400092"/>
    <lineage>
        <taxon>Bacteria</taxon>
        <taxon>Pseudomonadati</taxon>
        <taxon>Bacteroidota</taxon>
        <taxon>Cytophagia</taxon>
        <taxon>Cytophagales</taxon>
        <taxon>Hymenobacteraceae</taxon>
        <taxon>Pontibacter</taxon>
    </lineage>
</organism>
<dbReference type="OrthoDB" id="9811262at2"/>
<dbReference type="InterPro" id="IPR044925">
    <property type="entry name" value="His-Me_finger_sf"/>
</dbReference>
<dbReference type="PANTHER" id="PTHR13966">
    <property type="entry name" value="ENDONUCLEASE RELATED"/>
    <property type="match status" value="1"/>
</dbReference>
<dbReference type="AlphaFoldDB" id="A0A0E3ZHA5"/>
<keyword evidence="7" id="KW-1185">Reference proteome</keyword>
<keyword evidence="6" id="KW-0378">Hydrolase</keyword>
<dbReference type="Proteomes" id="UP000033109">
    <property type="component" value="Chromosome"/>
</dbReference>
<feature type="domain" description="DNA/RNA non-specific endonuclease/pyrophosphatase/phosphodiesterase" evidence="5">
    <location>
        <begin position="218"/>
        <end position="429"/>
    </location>
</feature>
<dbReference type="SMART" id="SM00892">
    <property type="entry name" value="Endonuclease_NS"/>
    <property type="match status" value="1"/>
</dbReference>